<proteinExistence type="predicted"/>
<dbReference type="OrthoDB" id="18996at2759"/>
<feature type="domain" description="DUF427" evidence="1">
    <location>
        <begin position="162"/>
        <end position="258"/>
    </location>
</feature>
<evidence type="ECO:0000313" key="2">
    <source>
        <dbReference type="EMBL" id="KAF2725544.1"/>
    </source>
</evidence>
<dbReference type="Pfam" id="PF04248">
    <property type="entry name" value="NTP_transf_9"/>
    <property type="match status" value="2"/>
</dbReference>
<evidence type="ECO:0000313" key="3">
    <source>
        <dbReference type="Proteomes" id="UP000799441"/>
    </source>
</evidence>
<sequence length="287" mass="31321">MSDLKSLAIKLATQGPHKVLPTERLIQLIFAGTYVARSTKAQYVWEHPFYPQYYVPAITFDTAHISHREPIVDSSSGATVAEQWTLSPASASSSANGGEKPKSTDQVIAFAEGLSGPAVPLRGLVKVAFDAMDTWLEESTPIHIHPKDPFKRIDIIASSRRVKVSLDGILVADTPWGLHLYETGLPRRFYLPLTAVVDVSVLRRTGTTTGCPYKGTARYWSVDLSAKGGGVHEDVVWGYETPTIESAAIAGLLCFYNEKVDIELDGEKLARPDTHFGKTKPGTKPSV</sequence>
<dbReference type="PANTHER" id="PTHR34310:SF9">
    <property type="entry name" value="BLR5716 PROTEIN"/>
    <property type="match status" value="1"/>
</dbReference>
<comment type="caution">
    <text evidence="2">The sequence shown here is derived from an EMBL/GenBank/DDBJ whole genome shotgun (WGS) entry which is preliminary data.</text>
</comment>
<evidence type="ECO:0000259" key="1">
    <source>
        <dbReference type="Pfam" id="PF04248"/>
    </source>
</evidence>
<gene>
    <name evidence="2" type="ORF">K431DRAFT_309178</name>
</gene>
<dbReference type="InterPro" id="IPR038694">
    <property type="entry name" value="DUF427_sf"/>
</dbReference>
<dbReference type="AlphaFoldDB" id="A0A9P4QFM3"/>
<dbReference type="PANTHER" id="PTHR34310">
    <property type="entry name" value="DUF427 DOMAIN PROTEIN (AFU_ORTHOLOGUE AFUA_3G02220)"/>
    <property type="match status" value="1"/>
</dbReference>
<dbReference type="Gene3D" id="2.170.150.40">
    <property type="entry name" value="Domain of unknown function (DUF427)"/>
    <property type="match status" value="1"/>
</dbReference>
<feature type="domain" description="DUF427" evidence="1">
    <location>
        <begin position="27"/>
        <end position="65"/>
    </location>
</feature>
<keyword evidence="3" id="KW-1185">Reference proteome</keyword>
<dbReference type="Proteomes" id="UP000799441">
    <property type="component" value="Unassembled WGS sequence"/>
</dbReference>
<dbReference type="InterPro" id="IPR007361">
    <property type="entry name" value="DUF427"/>
</dbReference>
<name>A0A9P4QFM3_9PEZI</name>
<accession>A0A9P4QFM3</accession>
<dbReference type="EMBL" id="MU003767">
    <property type="protein sequence ID" value="KAF2725544.1"/>
    <property type="molecule type" value="Genomic_DNA"/>
</dbReference>
<protein>
    <submittedName>
        <fullName evidence="2">DUF427-domain-containing protein</fullName>
    </submittedName>
</protein>
<organism evidence="2 3">
    <name type="scientific">Polychaeton citri CBS 116435</name>
    <dbReference type="NCBI Taxonomy" id="1314669"/>
    <lineage>
        <taxon>Eukaryota</taxon>
        <taxon>Fungi</taxon>
        <taxon>Dikarya</taxon>
        <taxon>Ascomycota</taxon>
        <taxon>Pezizomycotina</taxon>
        <taxon>Dothideomycetes</taxon>
        <taxon>Dothideomycetidae</taxon>
        <taxon>Capnodiales</taxon>
        <taxon>Capnodiaceae</taxon>
        <taxon>Polychaeton</taxon>
    </lineage>
</organism>
<reference evidence="2" key="1">
    <citation type="journal article" date="2020" name="Stud. Mycol.">
        <title>101 Dothideomycetes genomes: a test case for predicting lifestyles and emergence of pathogens.</title>
        <authorList>
            <person name="Haridas S."/>
            <person name="Albert R."/>
            <person name="Binder M."/>
            <person name="Bloem J."/>
            <person name="Labutti K."/>
            <person name="Salamov A."/>
            <person name="Andreopoulos B."/>
            <person name="Baker S."/>
            <person name="Barry K."/>
            <person name="Bills G."/>
            <person name="Bluhm B."/>
            <person name="Cannon C."/>
            <person name="Castanera R."/>
            <person name="Culley D."/>
            <person name="Daum C."/>
            <person name="Ezra D."/>
            <person name="Gonzalez J."/>
            <person name="Henrissat B."/>
            <person name="Kuo A."/>
            <person name="Liang C."/>
            <person name="Lipzen A."/>
            <person name="Lutzoni F."/>
            <person name="Magnuson J."/>
            <person name="Mondo S."/>
            <person name="Nolan M."/>
            <person name="Ohm R."/>
            <person name="Pangilinan J."/>
            <person name="Park H.-J."/>
            <person name="Ramirez L."/>
            <person name="Alfaro M."/>
            <person name="Sun H."/>
            <person name="Tritt A."/>
            <person name="Yoshinaga Y."/>
            <person name="Zwiers L.-H."/>
            <person name="Turgeon B."/>
            <person name="Goodwin S."/>
            <person name="Spatafora J."/>
            <person name="Crous P."/>
            <person name="Grigoriev I."/>
        </authorList>
    </citation>
    <scope>NUCLEOTIDE SEQUENCE</scope>
    <source>
        <strain evidence="2">CBS 116435</strain>
    </source>
</reference>